<dbReference type="PANTHER" id="PTHR43798:SF33">
    <property type="entry name" value="HYDROLASE, PUTATIVE (AFU_ORTHOLOGUE AFUA_2G14860)-RELATED"/>
    <property type="match status" value="1"/>
</dbReference>
<dbReference type="Pfam" id="PF00561">
    <property type="entry name" value="Abhydrolase_1"/>
    <property type="match status" value="1"/>
</dbReference>
<dbReference type="Gene3D" id="3.40.50.1820">
    <property type="entry name" value="alpha/beta hydrolase"/>
    <property type="match status" value="1"/>
</dbReference>
<organism evidence="2 3">
    <name type="scientific">Kordiimonas lipolytica</name>
    <dbReference type="NCBI Taxonomy" id="1662421"/>
    <lineage>
        <taxon>Bacteria</taxon>
        <taxon>Pseudomonadati</taxon>
        <taxon>Pseudomonadota</taxon>
        <taxon>Alphaproteobacteria</taxon>
        <taxon>Kordiimonadales</taxon>
        <taxon>Kordiimonadaceae</taxon>
        <taxon>Kordiimonas</taxon>
    </lineage>
</organism>
<dbReference type="PANTHER" id="PTHR43798">
    <property type="entry name" value="MONOACYLGLYCEROL LIPASE"/>
    <property type="match status" value="1"/>
</dbReference>
<dbReference type="SUPFAM" id="SSF53474">
    <property type="entry name" value="alpha/beta-Hydrolases"/>
    <property type="match status" value="1"/>
</dbReference>
<dbReference type="InterPro" id="IPR000073">
    <property type="entry name" value="AB_hydrolase_1"/>
</dbReference>
<comment type="caution">
    <text evidence="2">The sequence shown here is derived from an EMBL/GenBank/DDBJ whole genome shotgun (WGS) entry which is preliminary data.</text>
</comment>
<dbReference type="InterPro" id="IPR050266">
    <property type="entry name" value="AB_hydrolase_sf"/>
</dbReference>
<evidence type="ECO:0000313" key="3">
    <source>
        <dbReference type="Proteomes" id="UP001595776"/>
    </source>
</evidence>
<dbReference type="EMBL" id="JBHSCR010000007">
    <property type="protein sequence ID" value="MFC4348378.1"/>
    <property type="molecule type" value="Genomic_DNA"/>
</dbReference>
<keyword evidence="3" id="KW-1185">Reference proteome</keyword>
<dbReference type="GO" id="GO:0016787">
    <property type="term" value="F:hydrolase activity"/>
    <property type="evidence" value="ECO:0007669"/>
    <property type="project" value="UniProtKB-KW"/>
</dbReference>
<dbReference type="Proteomes" id="UP001595776">
    <property type="component" value="Unassembled WGS sequence"/>
</dbReference>
<gene>
    <name evidence="2" type="ORF">ACFO5Q_11015</name>
</gene>
<evidence type="ECO:0000313" key="2">
    <source>
        <dbReference type="EMBL" id="MFC4348378.1"/>
    </source>
</evidence>
<keyword evidence="2" id="KW-0378">Hydrolase</keyword>
<name>A0ABV8UCE5_9PROT</name>
<protein>
    <submittedName>
        <fullName evidence="2">Alpha/beta fold hydrolase</fullName>
    </submittedName>
</protein>
<evidence type="ECO:0000259" key="1">
    <source>
        <dbReference type="Pfam" id="PF00561"/>
    </source>
</evidence>
<dbReference type="InterPro" id="IPR029058">
    <property type="entry name" value="AB_hydrolase_fold"/>
</dbReference>
<reference evidence="3" key="1">
    <citation type="journal article" date="2019" name="Int. J. Syst. Evol. Microbiol.">
        <title>The Global Catalogue of Microorganisms (GCM) 10K type strain sequencing project: providing services to taxonomists for standard genome sequencing and annotation.</title>
        <authorList>
            <consortium name="The Broad Institute Genomics Platform"/>
            <consortium name="The Broad Institute Genome Sequencing Center for Infectious Disease"/>
            <person name="Wu L."/>
            <person name="Ma J."/>
        </authorList>
    </citation>
    <scope>NUCLEOTIDE SEQUENCE [LARGE SCALE GENOMIC DNA]</scope>
    <source>
        <strain evidence="3">CGMCC 1.15304</strain>
    </source>
</reference>
<feature type="domain" description="AB hydrolase-1" evidence="1">
    <location>
        <begin position="30"/>
        <end position="271"/>
    </location>
</feature>
<accession>A0ABV8UCE5</accession>
<proteinExistence type="predicted"/>
<dbReference type="RefSeq" id="WP_068145542.1">
    <property type="nucleotide sequence ID" value="NZ_JBHSCR010000007.1"/>
</dbReference>
<sequence length="285" mass="31703">MAEYTDEYFTNPDGLKQHYRDYNRAGEDAPVVLCMPGLTRNARDFEAIAEHLSDRCRVICVEQRGRGFSDWDPMPSRYRPVTYVADMMALLKHLGVGKVIAIGTSLGGLMTIMIQAMHPGTLMAAVINDIGPDIDPKGIDRIKSYVGKGTPPQTWQEAIDAVKTANAGVYPNFTEEDWRWYTGNLYDDLDGKPALMYDPAISQNFDSDETQAAPDLWPFFQAMYSIPVVALRGGLSDILSAETLERMAEKHPDLVPVTVDGIGHVPLMNEPKCMKAIDDLVARFL</sequence>